<sequence>MKTLEATPILDWGHPLVARLAAQARGADDRARLIAAHRLIAAGLRPVYALNEFRPVSRTLALGRGSCSQRLAVLEAVARAGGIATRVKGLRVDGGFWHARFPLLRPLIPRRVLLAWPEFLLEGRWVPVSEVYECLDDCRPFTNSGAETLFEAVGRTSVDLSAWVLEDLGYFTSRDELFRRFYRLHPRGCVMGAGLAR</sequence>
<dbReference type="Pfam" id="PF01841">
    <property type="entry name" value="Transglut_core"/>
    <property type="match status" value="1"/>
</dbReference>
<evidence type="ECO:0000313" key="2">
    <source>
        <dbReference type="EMBL" id="GAA2647915.1"/>
    </source>
</evidence>
<feature type="domain" description="Transglutaminase-like" evidence="1">
    <location>
        <begin position="48"/>
        <end position="128"/>
    </location>
</feature>
<dbReference type="SUPFAM" id="SSF54001">
    <property type="entry name" value="Cysteine proteinases"/>
    <property type="match status" value="1"/>
</dbReference>
<dbReference type="EMBL" id="BAAATE010000002">
    <property type="protein sequence ID" value="GAA2647915.1"/>
    <property type="molecule type" value="Genomic_DNA"/>
</dbReference>
<gene>
    <name evidence="2" type="ORF">GCM10010412_011800</name>
</gene>
<evidence type="ECO:0000313" key="3">
    <source>
        <dbReference type="Proteomes" id="UP001501666"/>
    </source>
</evidence>
<dbReference type="InterPro" id="IPR038765">
    <property type="entry name" value="Papain-like_cys_pep_sf"/>
</dbReference>
<protein>
    <recommendedName>
        <fullName evidence="1">Transglutaminase-like domain-containing protein</fullName>
    </recommendedName>
</protein>
<organism evidence="2 3">
    <name type="scientific">Nonomuraea recticatena</name>
    <dbReference type="NCBI Taxonomy" id="46178"/>
    <lineage>
        <taxon>Bacteria</taxon>
        <taxon>Bacillati</taxon>
        <taxon>Actinomycetota</taxon>
        <taxon>Actinomycetes</taxon>
        <taxon>Streptosporangiales</taxon>
        <taxon>Streptosporangiaceae</taxon>
        <taxon>Nonomuraea</taxon>
    </lineage>
</organism>
<proteinExistence type="predicted"/>
<dbReference type="InterPro" id="IPR002931">
    <property type="entry name" value="Transglutaminase-like"/>
</dbReference>
<dbReference type="Proteomes" id="UP001501666">
    <property type="component" value="Unassembled WGS sequence"/>
</dbReference>
<keyword evidence="3" id="KW-1185">Reference proteome</keyword>
<accession>A0ABN3RAL9</accession>
<reference evidence="2 3" key="1">
    <citation type="journal article" date="2019" name="Int. J. Syst. Evol. Microbiol.">
        <title>The Global Catalogue of Microorganisms (GCM) 10K type strain sequencing project: providing services to taxonomists for standard genome sequencing and annotation.</title>
        <authorList>
            <consortium name="The Broad Institute Genomics Platform"/>
            <consortium name="The Broad Institute Genome Sequencing Center for Infectious Disease"/>
            <person name="Wu L."/>
            <person name="Ma J."/>
        </authorList>
    </citation>
    <scope>NUCLEOTIDE SEQUENCE [LARGE SCALE GENOMIC DNA]</scope>
    <source>
        <strain evidence="2 3">JCM 6835</strain>
    </source>
</reference>
<evidence type="ECO:0000259" key="1">
    <source>
        <dbReference type="Pfam" id="PF01841"/>
    </source>
</evidence>
<dbReference type="RefSeq" id="WP_346143916.1">
    <property type="nucleotide sequence ID" value="NZ_BAAATE010000002.1"/>
</dbReference>
<comment type="caution">
    <text evidence="2">The sequence shown here is derived from an EMBL/GenBank/DDBJ whole genome shotgun (WGS) entry which is preliminary data.</text>
</comment>
<name>A0ABN3RAL9_9ACTN</name>